<keyword evidence="2" id="KW-0534">Nitrate assimilation</keyword>
<evidence type="ECO:0000259" key="4">
    <source>
        <dbReference type="Pfam" id="PF13806"/>
    </source>
</evidence>
<evidence type="ECO:0000313" key="5">
    <source>
        <dbReference type="EMBL" id="CAD8631484.1"/>
    </source>
</evidence>
<dbReference type="EMBL" id="HBEZ01016535">
    <property type="protein sequence ID" value="CAD8631484.1"/>
    <property type="molecule type" value="Transcribed_RNA"/>
</dbReference>
<name>A0A7S0M5F2_9CRYP</name>
<evidence type="ECO:0000256" key="2">
    <source>
        <dbReference type="ARBA" id="ARBA00023063"/>
    </source>
</evidence>
<dbReference type="AlphaFoldDB" id="A0A7S0M5F2"/>
<evidence type="ECO:0000256" key="1">
    <source>
        <dbReference type="ARBA" id="ARBA00023002"/>
    </source>
</evidence>
<keyword evidence="1" id="KW-0560">Oxidoreductase</keyword>
<organism evidence="5">
    <name type="scientific">Cryptomonas curvata</name>
    <dbReference type="NCBI Taxonomy" id="233186"/>
    <lineage>
        <taxon>Eukaryota</taxon>
        <taxon>Cryptophyceae</taxon>
        <taxon>Cryptomonadales</taxon>
        <taxon>Cryptomonadaceae</taxon>
        <taxon>Cryptomonas</taxon>
    </lineage>
</organism>
<proteinExistence type="predicted"/>
<accession>A0A7S0M5F2</accession>
<protein>
    <recommendedName>
        <fullName evidence="4">Rieske-like [2Fe-2S] domain-containing protein</fullName>
    </recommendedName>
</protein>
<dbReference type="SUPFAM" id="SSF50022">
    <property type="entry name" value="ISP domain"/>
    <property type="match status" value="1"/>
</dbReference>
<feature type="domain" description="Rieske-like [2Fe-2S]" evidence="4">
    <location>
        <begin position="53"/>
        <end position="167"/>
    </location>
</feature>
<dbReference type="InterPro" id="IPR036922">
    <property type="entry name" value="Rieske_2Fe-2S_sf"/>
</dbReference>
<feature type="chain" id="PRO_5031144556" description="Rieske-like [2Fe-2S] domain-containing protein" evidence="3">
    <location>
        <begin position="17"/>
        <end position="197"/>
    </location>
</feature>
<dbReference type="GO" id="GO:0051537">
    <property type="term" value="F:2 iron, 2 sulfur cluster binding"/>
    <property type="evidence" value="ECO:0007669"/>
    <property type="project" value="InterPro"/>
</dbReference>
<dbReference type="InterPro" id="IPR012748">
    <property type="entry name" value="Rieske-like_NirD"/>
</dbReference>
<dbReference type="Pfam" id="PF13806">
    <property type="entry name" value="Rieske_2"/>
    <property type="match status" value="1"/>
</dbReference>
<gene>
    <name evidence="5" type="ORF">CCUR1050_LOCUS9164</name>
</gene>
<reference evidence="5" key="1">
    <citation type="submission" date="2021-01" db="EMBL/GenBank/DDBJ databases">
        <authorList>
            <person name="Corre E."/>
            <person name="Pelletier E."/>
            <person name="Niang G."/>
            <person name="Scheremetjew M."/>
            <person name="Finn R."/>
            <person name="Kale V."/>
            <person name="Holt S."/>
            <person name="Cochrane G."/>
            <person name="Meng A."/>
            <person name="Brown T."/>
            <person name="Cohen L."/>
        </authorList>
    </citation>
    <scope>NUCLEOTIDE SEQUENCE</scope>
    <source>
        <strain evidence="5">CCAP979/52</strain>
    </source>
</reference>
<dbReference type="GO" id="GO:0042128">
    <property type="term" value="P:nitrate assimilation"/>
    <property type="evidence" value="ECO:0007669"/>
    <property type="project" value="UniProtKB-KW"/>
</dbReference>
<feature type="signal peptide" evidence="3">
    <location>
        <begin position="1"/>
        <end position="16"/>
    </location>
</feature>
<sequence length="197" mass="20674">MLRSTLFVCAISAASAFAPTGFSPALRTSFKGDALCTKAAGRMTGPVAKAEAWVRVVPANSVAPGKQSDALVAGTPVLTGRYSNGKVWAIGAKNSATGTEMFGGKVDEAAQTLTDPQWGTKYSLVNGDVVGKWCPSPPIIGSLIGALFPPQGVWVPEVRESNGYIEVKLDVDAKAEFEKKFWKGILDAQGKADGGYY</sequence>
<evidence type="ECO:0000256" key="3">
    <source>
        <dbReference type="SAM" id="SignalP"/>
    </source>
</evidence>
<keyword evidence="3" id="KW-0732">Signal</keyword>
<dbReference type="GO" id="GO:0008942">
    <property type="term" value="F:nitrite reductase [NAD(P)H] activity"/>
    <property type="evidence" value="ECO:0007669"/>
    <property type="project" value="InterPro"/>
</dbReference>